<dbReference type="GO" id="GO:0016020">
    <property type="term" value="C:membrane"/>
    <property type="evidence" value="ECO:0007669"/>
    <property type="project" value="UniProtKB-SubCell"/>
</dbReference>
<dbReference type="InParanoid" id="B7FR25"/>
<protein>
    <recommendedName>
        <fullName evidence="7">GOST seven transmembrane domain-containing protein</fullName>
    </recommendedName>
</protein>
<reference evidence="9" key="2">
    <citation type="submission" date="2008-08" db="EMBL/GenBank/DDBJ databases">
        <authorList>
            <consortium name="Diatom Consortium"/>
            <person name="Grigoriev I."/>
            <person name="Grimwood J."/>
            <person name="Kuo A."/>
            <person name="Otillar R.P."/>
            <person name="Salamov A."/>
            <person name="Detter J.C."/>
            <person name="Lindquist E."/>
            <person name="Shapiro H."/>
            <person name="Lucas S."/>
            <person name="Glavina del Rio T."/>
            <person name="Pitluck S."/>
            <person name="Rokhsar D."/>
            <person name="Bowler C."/>
        </authorList>
    </citation>
    <scope>GENOME REANNOTATION</scope>
    <source>
        <strain evidence="9">CCAP 1055/1</strain>
    </source>
</reference>
<feature type="transmembrane region" description="Helical" evidence="6">
    <location>
        <begin position="159"/>
        <end position="180"/>
    </location>
</feature>
<evidence type="ECO:0000313" key="8">
    <source>
        <dbReference type="EMBL" id="EEC51435.1"/>
    </source>
</evidence>
<evidence type="ECO:0000256" key="2">
    <source>
        <dbReference type="ARBA" id="ARBA00022692"/>
    </source>
</evidence>
<evidence type="ECO:0000256" key="3">
    <source>
        <dbReference type="ARBA" id="ARBA00022729"/>
    </source>
</evidence>
<evidence type="ECO:0000256" key="4">
    <source>
        <dbReference type="ARBA" id="ARBA00022989"/>
    </source>
</evidence>
<gene>
    <name evidence="8" type="ORF">PHATRDRAFT_2782</name>
</gene>
<evidence type="ECO:0000256" key="5">
    <source>
        <dbReference type="ARBA" id="ARBA00023136"/>
    </source>
</evidence>
<feature type="domain" description="GOST seven transmembrane" evidence="7">
    <location>
        <begin position="12"/>
        <end position="260"/>
    </location>
</feature>
<feature type="transmembrane region" description="Helical" evidence="6">
    <location>
        <begin position="12"/>
        <end position="33"/>
    </location>
</feature>
<dbReference type="GO" id="GO:0005794">
    <property type="term" value="C:Golgi apparatus"/>
    <property type="evidence" value="ECO:0007669"/>
    <property type="project" value="TreeGrafter"/>
</dbReference>
<feature type="transmembrane region" description="Helical" evidence="6">
    <location>
        <begin position="128"/>
        <end position="147"/>
    </location>
</feature>
<dbReference type="HOGENOM" id="CLU_020277_4_0_1"/>
<accession>B7FR25</accession>
<feature type="transmembrane region" description="Helical" evidence="6">
    <location>
        <begin position="53"/>
        <end position="70"/>
    </location>
</feature>
<sequence>FLTAGEMKLPSIFFFFAISYAVCLVTWITNILAIRQGNAGHFGRNGQGANVYAIHYLMAVLLLFKTLAVLCESLRYHKIRRTGHAEVWSVFYSIFGFIKGVFLFTVILLIGSGWSFVKPCLTNKEKKLVAFLLTLQVVNQIALIVLSQRTEGENAFEKWTAVLHLVDILCCCAVLVPIVWQVNALEKSVTEDGENDSAILAKLKLFRAFYLLVVAYIYATRILVYLFATILDYHHLWVRYFVVELVTLVFYVVVGFIFRP</sequence>
<evidence type="ECO:0000256" key="1">
    <source>
        <dbReference type="ARBA" id="ARBA00004141"/>
    </source>
</evidence>
<proteinExistence type="predicted"/>
<dbReference type="InterPro" id="IPR053937">
    <property type="entry name" value="GOST_TM"/>
</dbReference>
<feature type="non-terminal residue" evidence="8">
    <location>
        <position position="1"/>
    </location>
</feature>
<dbReference type="eggNOG" id="KOG2569">
    <property type="taxonomic scope" value="Eukaryota"/>
</dbReference>
<evidence type="ECO:0000259" key="7">
    <source>
        <dbReference type="Pfam" id="PF06814"/>
    </source>
</evidence>
<dbReference type="Proteomes" id="UP000000759">
    <property type="component" value="Chromosome 1"/>
</dbReference>
<dbReference type="GeneID" id="7196589"/>
<dbReference type="RefSeq" id="XP_002176972.1">
    <property type="nucleotide sequence ID" value="XM_002176936.1"/>
</dbReference>
<dbReference type="AlphaFoldDB" id="B7FR25"/>
<dbReference type="OrthoDB" id="29657at2759"/>
<feature type="transmembrane region" description="Helical" evidence="6">
    <location>
        <begin position="90"/>
        <end position="116"/>
    </location>
</feature>
<keyword evidence="4 6" id="KW-1133">Transmembrane helix</keyword>
<evidence type="ECO:0000313" key="9">
    <source>
        <dbReference type="Proteomes" id="UP000000759"/>
    </source>
</evidence>
<dbReference type="PaxDb" id="2850-Phatr2782"/>
<evidence type="ECO:0000256" key="6">
    <source>
        <dbReference type="SAM" id="Phobius"/>
    </source>
</evidence>
<dbReference type="InterPro" id="IPR009637">
    <property type="entry name" value="GPR107/GPR108-like"/>
</dbReference>
<feature type="transmembrane region" description="Helical" evidence="6">
    <location>
        <begin position="209"/>
        <end position="231"/>
    </location>
</feature>
<name>B7FR25_PHATC</name>
<feature type="non-terminal residue" evidence="8">
    <location>
        <position position="260"/>
    </location>
</feature>
<comment type="subcellular location">
    <subcellularLocation>
        <location evidence="1">Membrane</location>
        <topology evidence="1">Multi-pass membrane protein</topology>
    </subcellularLocation>
</comment>
<dbReference type="Pfam" id="PF06814">
    <property type="entry name" value="GOST_TM"/>
    <property type="match status" value="1"/>
</dbReference>
<keyword evidence="5 6" id="KW-0472">Membrane</keyword>
<dbReference type="PANTHER" id="PTHR21229:SF2">
    <property type="entry name" value="RE59932P"/>
    <property type="match status" value="1"/>
</dbReference>
<feature type="transmembrane region" description="Helical" evidence="6">
    <location>
        <begin position="237"/>
        <end position="258"/>
    </location>
</feature>
<dbReference type="EMBL" id="CM000605">
    <property type="protein sequence ID" value="EEC51435.1"/>
    <property type="molecule type" value="Genomic_DNA"/>
</dbReference>
<organism evidence="8 9">
    <name type="scientific">Phaeodactylum tricornutum (strain CCAP 1055/1)</name>
    <dbReference type="NCBI Taxonomy" id="556484"/>
    <lineage>
        <taxon>Eukaryota</taxon>
        <taxon>Sar</taxon>
        <taxon>Stramenopiles</taxon>
        <taxon>Ochrophyta</taxon>
        <taxon>Bacillariophyta</taxon>
        <taxon>Bacillariophyceae</taxon>
        <taxon>Bacillariophycidae</taxon>
        <taxon>Naviculales</taxon>
        <taxon>Phaeodactylaceae</taxon>
        <taxon>Phaeodactylum</taxon>
    </lineage>
</organism>
<dbReference type="KEGG" id="pti:PHATRDRAFT_2782"/>
<reference evidence="8 9" key="1">
    <citation type="journal article" date="2008" name="Nature">
        <title>The Phaeodactylum genome reveals the evolutionary history of diatom genomes.</title>
        <authorList>
            <person name="Bowler C."/>
            <person name="Allen A.E."/>
            <person name="Badger J.H."/>
            <person name="Grimwood J."/>
            <person name="Jabbari K."/>
            <person name="Kuo A."/>
            <person name="Maheswari U."/>
            <person name="Martens C."/>
            <person name="Maumus F."/>
            <person name="Otillar R.P."/>
            <person name="Rayko E."/>
            <person name="Salamov A."/>
            <person name="Vandepoele K."/>
            <person name="Beszteri B."/>
            <person name="Gruber A."/>
            <person name="Heijde M."/>
            <person name="Katinka M."/>
            <person name="Mock T."/>
            <person name="Valentin K."/>
            <person name="Verret F."/>
            <person name="Berges J.A."/>
            <person name="Brownlee C."/>
            <person name="Cadoret J.P."/>
            <person name="Chiovitti A."/>
            <person name="Choi C.J."/>
            <person name="Coesel S."/>
            <person name="De Martino A."/>
            <person name="Detter J.C."/>
            <person name="Durkin C."/>
            <person name="Falciatore A."/>
            <person name="Fournet J."/>
            <person name="Haruta M."/>
            <person name="Huysman M.J."/>
            <person name="Jenkins B.D."/>
            <person name="Jiroutova K."/>
            <person name="Jorgensen R.E."/>
            <person name="Joubert Y."/>
            <person name="Kaplan A."/>
            <person name="Kroger N."/>
            <person name="Kroth P.G."/>
            <person name="La Roche J."/>
            <person name="Lindquist E."/>
            <person name="Lommer M."/>
            <person name="Martin-Jezequel V."/>
            <person name="Lopez P.J."/>
            <person name="Lucas S."/>
            <person name="Mangogna M."/>
            <person name="McGinnis K."/>
            <person name="Medlin L.K."/>
            <person name="Montsant A."/>
            <person name="Oudot-Le Secq M.P."/>
            <person name="Napoli C."/>
            <person name="Obornik M."/>
            <person name="Parker M.S."/>
            <person name="Petit J.L."/>
            <person name="Porcel B.M."/>
            <person name="Poulsen N."/>
            <person name="Robison M."/>
            <person name="Rychlewski L."/>
            <person name="Rynearson T.A."/>
            <person name="Schmutz J."/>
            <person name="Shapiro H."/>
            <person name="Siaut M."/>
            <person name="Stanley M."/>
            <person name="Sussman M.R."/>
            <person name="Taylor A.R."/>
            <person name="Vardi A."/>
            <person name="von Dassow P."/>
            <person name="Vyverman W."/>
            <person name="Willis A."/>
            <person name="Wyrwicz L.S."/>
            <person name="Rokhsar D.S."/>
            <person name="Weissenbach J."/>
            <person name="Armbrust E.V."/>
            <person name="Green B.R."/>
            <person name="Van de Peer Y."/>
            <person name="Grigoriev I.V."/>
        </authorList>
    </citation>
    <scope>NUCLEOTIDE SEQUENCE [LARGE SCALE GENOMIC DNA]</scope>
    <source>
        <strain evidence="8 9">CCAP 1055/1</strain>
    </source>
</reference>
<keyword evidence="3" id="KW-0732">Signal</keyword>
<dbReference type="PANTHER" id="PTHR21229">
    <property type="entry name" value="LUNG SEVEN TRANSMEMBRANE RECEPTOR"/>
    <property type="match status" value="1"/>
</dbReference>
<keyword evidence="2 6" id="KW-0812">Transmembrane</keyword>
<keyword evidence="9" id="KW-1185">Reference proteome</keyword>